<dbReference type="InterPro" id="IPR051532">
    <property type="entry name" value="Ester_Hydrolysis_Enzymes"/>
</dbReference>
<keyword evidence="4" id="KW-1185">Reference proteome</keyword>
<name>A0A0A8X7L2_MESS1</name>
<comment type="caution">
    <text evidence="3">The sequence shown here is derived from an EMBL/GenBank/DDBJ whole genome shotgun (WGS) entry which is preliminary data.</text>
</comment>
<keyword evidence="3" id="KW-0378">Hydrolase</keyword>
<organism evidence="3 4">
    <name type="scientific">Mesobacillus selenatarsenatis (strain DSM 18680 / JCM 14380 / FERM P-15431 / SF-1)</name>
    <dbReference type="NCBI Taxonomy" id="1321606"/>
    <lineage>
        <taxon>Bacteria</taxon>
        <taxon>Bacillati</taxon>
        <taxon>Bacillota</taxon>
        <taxon>Bacilli</taxon>
        <taxon>Bacillales</taxon>
        <taxon>Bacillaceae</taxon>
        <taxon>Mesobacillus</taxon>
    </lineage>
</organism>
<sequence>MLKKFTFLYVALTMIMILGSCSQFENLQKGNFNKVKETGMEIKEALPASFFPKDLHIVAAGDSLTQGVGDSTNTGGYIPYLTQQLENEKTIKNANFENFGVRGNRTDQLLKRLNNKNVQSSIEGADLIILTIGGNDLMKVVKENFSSLKLNHFQTEQKLFAEQLQEIFLSIRNQNQEAPIVLVGLYNPFYNWFADVKEMNLIVDEWNGQSLSIVEKDGNAYFVDIHDIFLNNEENLLYTDYFHPNDRGYQLIADRIYEILDEQVIDSMSN</sequence>
<evidence type="ECO:0000313" key="3">
    <source>
        <dbReference type="EMBL" id="GAM15279.1"/>
    </source>
</evidence>
<feature type="domain" description="SGNH hydrolase-type esterase" evidence="2">
    <location>
        <begin position="60"/>
        <end position="251"/>
    </location>
</feature>
<dbReference type="SUPFAM" id="SSF52266">
    <property type="entry name" value="SGNH hydrolase"/>
    <property type="match status" value="1"/>
</dbReference>
<gene>
    <name evidence="3" type="ORF">SAMD00020551_3435</name>
</gene>
<protein>
    <submittedName>
        <fullName evidence="3">Lipase/acylhydrolase with GDSL-like motif</fullName>
    </submittedName>
</protein>
<dbReference type="GO" id="GO:0004622">
    <property type="term" value="F:phosphatidylcholine lysophospholipase activity"/>
    <property type="evidence" value="ECO:0007669"/>
    <property type="project" value="TreeGrafter"/>
</dbReference>
<dbReference type="Gene3D" id="3.40.50.1110">
    <property type="entry name" value="SGNH hydrolase"/>
    <property type="match status" value="1"/>
</dbReference>
<dbReference type="InterPro" id="IPR036514">
    <property type="entry name" value="SGNH_hydro_sf"/>
</dbReference>
<dbReference type="AlphaFoldDB" id="A0A0A8X7L2"/>
<dbReference type="InterPro" id="IPR013830">
    <property type="entry name" value="SGNH_hydro"/>
</dbReference>
<keyword evidence="1" id="KW-0732">Signal</keyword>
<dbReference type="STRING" id="1321606.SAMD00020551_3435"/>
<feature type="chain" id="PRO_5039169108" evidence="1">
    <location>
        <begin position="23"/>
        <end position="270"/>
    </location>
</feature>
<proteinExistence type="predicted"/>
<feature type="signal peptide" evidence="1">
    <location>
        <begin position="1"/>
        <end position="22"/>
    </location>
</feature>
<evidence type="ECO:0000259" key="2">
    <source>
        <dbReference type="Pfam" id="PF13472"/>
    </source>
</evidence>
<accession>A0A0A8X7L2</accession>
<evidence type="ECO:0000313" key="4">
    <source>
        <dbReference type="Proteomes" id="UP000031014"/>
    </source>
</evidence>
<dbReference type="CDD" id="cd04506">
    <property type="entry name" value="SGNH_hydrolase_YpmR_like"/>
    <property type="match status" value="1"/>
</dbReference>
<reference evidence="3 4" key="1">
    <citation type="submission" date="2013-06" db="EMBL/GenBank/DDBJ databases">
        <title>Whole genome shotgun sequence of Bacillus selenatarsenatis SF-1.</title>
        <authorList>
            <person name="Kuroda M."/>
            <person name="Sei K."/>
            <person name="Yamashita M."/>
            <person name="Ike M."/>
        </authorList>
    </citation>
    <scope>NUCLEOTIDE SEQUENCE [LARGE SCALE GENOMIC DNA]</scope>
    <source>
        <strain evidence="3 4">SF-1</strain>
    </source>
</reference>
<dbReference type="PROSITE" id="PS51257">
    <property type="entry name" value="PROKAR_LIPOPROTEIN"/>
    <property type="match status" value="1"/>
</dbReference>
<dbReference type="RefSeq" id="WP_041966950.1">
    <property type="nucleotide sequence ID" value="NZ_BASE01000079.1"/>
</dbReference>
<dbReference type="PANTHER" id="PTHR30383:SF27">
    <property type="entry name" value="SPORE GERMINATION LIPASE LIPC"/>
    <property type="match status" value="1"/>
</dbReference>
<evidence type="ECO:0000256" key="1">
    <source>
        <dbReference type="SAM" id="SignalP"/>
    </source>
</evidence>
<dbReference type="Pfam" id="PF13472">
    <property type="entry name" value="Lipase_GDSL_2"/>
    <property type="match status" value="1"/>
</dbReference>
<dbReference type="PANTHER" id="PTHR30383">
    <property type="entry name" value="THIOESTERASE 1/PROTEASE 1/LYSOPHOSPHOLIPASE L1"/>
    <property type="match status" value="1"/>
</dbReference>
<dbReference type="EMBL" id="BASE01000079">
    <property type="protein sequence ID" value="GAM15279.1"/>
    <property type="molecule type" value="Genomic_DNA"/>
</dbReference>
<dbReference type="Proteomes" id="UP000031014">
    <property type="component" value="Unassembled WGS sequence"/>
</dbReference>